<dbReference type="InterPro" id="IPR002110">
    <property type="entry name" value="Ankyrin_rpt"/>
</dbReference>
<dbReference type="Gene3D" id="1.25.40.20">
    <property type="entry name" value="Ankyrin repeat-containing domain"/>
    <property type="match status" value="5"/>
</dbReference>
<protein>
    <recommendedName>
        <fullName evidence="15">Ion transport domain-containing protein</fullName>
    </recommendedName>
</protein>
<feature type="repeat" description="ANK" evidence="12">
    <location>
        <begin position="202"/>
        <end position="234"/>
    </location>
</feature>
<evidence type="ECO:0000256" key="6">
    <source>
        <dbReference type="ARBA" id="ARBA00022989"/>
    </source>
</evidence>
<reference evidence="16 17" key="1">
    <citation type="submission" date="2022-05" db="EMBL/GenBank/DDBJ databases">
        <authorList>
            <consortium name="Genoscope - CEA"/>
            <person name="William W."/>
        </authorList>
    </citation>
    <scope>NUCLEOTIDE SEQUENCE [LARGE SCALE GENOMIC DNA]</scope>
</reference>
<dbReference type="InterPro" id="IPR036770">
    <property type="entry name" value="Ankyrin_rpt-contain_sf"/>
</dbReference>
<keyword evidence="11" id="KW-0407">Ion channel</keyword>
<feature type="repeat" description="ANK" evidence="12">
    <location>
        <begin position="377"/>
        <end position="409"/>
    </location>
</feature>
<evidence type="ECO:0000256" key="2">
    <source>
        <dbReference type="ARBA" id="ARBA00022448"/>
    </source>
</evidence>
<evidence type="ECO:0000256" key="5">
    <source>
        <dbReference type="ARBA" id="ARBA00022737"/>
    </source>
</evidence>
<evidence type="ECO:0000256" key="3">
    <source>
        <dbReference type="ARBA" id="ARBA00022606"/>
    </source>
</evidence>
<feature type="transmembrane region" description="Helical" evidence="14">
    <location>
        <begin position="856"/>
        <end position="877"/>
    </location>
</feature>
<keyword evidence="7 12" id="KW-0040">ANK repeat</keyword>
<evidence type="ECO:0000256" key="9">
    <source>
        <dbReference type="ARBA" id="ARBA00023136"/>
    </source>
</evidence>
<evidence type="ECO:0000256" key="10">
    <source>
        <dbReference type="ARBA" id="ARBA00023180"/>
    </source>
</evidence>
<feature type="repeat" description="ANK" evidence="12">
    <location>
        <begin position="168"/>
        <end position="191"/>
    </location>
</feature>
<evidence type="ECO:0000256" key="7">
    <source>
        <dbReference type="ARBA" id="ARBA00023043"/>
    </source>
</evidence>
<dbReference type="EMBL" id="CALNXK010000249">
    <property type="protein sequence ID" value="CAH3179072.1"/>
    <property type="molecule type" value="Genomic_DNA"/>
</dbReference>
<feature type="repeat" description="ANK" evidence="12">
    <location>
        <begin position="445"/>
        <end position="466"/>
    </location>
</feature>
<feature type="domain" description="Ion transport" evidence="15">
    <location>
        <begin position="751"/>
        <end position="1005"/>
    </location>
</feature>
<dbReference type="PROSITE" id="PS50088">
    <property type="entry name" value="ANK_REPEAT"/>
    <property type="match status" value="12"/>
</dbReference>
<feature type="repeat" description="ANK" evidence="12">
    <location>
        <begin position="235"/>
        <end position="262"/>
    </location>
</feature>
<name>A0ABN8RLB4_9CNID</name>
<evidence type="ECO:0000313" key="16">
    <source>
        <dbReference type="EMBL" id="CAH3179072.1"/>
    </source>
</evidence>
<dbReference type="Pfam" id="PF13637">
    <property type="entry name" value="Ank_4"/>
    <property type="match status" value="1"/>
</dbReference>
<feature type="transmembrane region" description="Helical" evidence="14">
    <location>
        <begin position="744"/>
        <end position="764"/>
    </location>
</feature>
<evidence type="ECO:0000256" key="14">
    <source>
        <dbReference type="SAM" id="Phobius"/>
    </source>
</evidence>
<feature type="repeat" description="ANK" evidence="12">
    <location>
        <begin position="579"/>
        <end position="611"/>
    </location>
</feature>
<feature type="repeat" description="ANK" evidence="12">
    <location>
        <begin position="276"/>
        <end position="308"/>
    </location>
</feature>
<sequence length="1121" mass="126507">MSFALKSPSKQNGRGSKDHADSDLLLGRQRFSSSGSPEIQFRPEFAYETYELNASFSASSPISPSKTNGNFFSVHQAIRANKMESVRRYSETGHDMDVVDGAGFTALHYASSANNTEAMSLLLDCRANVNYKGQQLLTPLHMAVRYNSFEAVKTLIEYNADPSIENTDGATPLHFAARRGCVPSSRVLLSNKLSSVNCPDNSGMTPFHLACVSGSLKLCEMFLEQEANICARTLEEKSPLHLAALHGNEKIVELLISQANDIFGIPHRYINKPDFEGNTPLHLACQKGHVETAKCLLGFGADVMDGENQWDIHSPLHLAATNGHMTVVELLVTHNAPVDCRDEFQRTPLHRAAEFDRDDVVKYLLKMGADIKARDSAYRTAFLCAVKRGRTRTAELLLESGADMKSRDDSLRTCIHLAVQYEREDTLRMLRNRDQDELINEKDKDLETPLHYAAKIGSNKILQLLLVQKCAVTRNVFERSPLHEAAEKGHVSCVEVLCSTYPGHINDKDERGLTALHLAARERCRETCSVLLHMGAHIMIRDINRWTPLHHSAFGGCALSTRALLDHHSTQPMKAKDEDGNTPLHIAAECGHVNIVKMMLSRGADISVVNKEKKTCLDVAIESGKEKVAEVFIGNQNWKDILKCKGNSEPNPMAQLIRKMPKLAEEVMNKCITYSDLPQSDPEYSVTFDFSLLTSDEASENQASRGKFFFGPATMVEAEREDLLVHPLCQALLQWKWVILGKPVFWCNFLTYLVFVCLFTVFTLTERAKQHVFDSSSSNATKEDSKIFENRNAFSTGVPVLIALFICMHIAKEIYQITVQHWRYFTHFTNLTEWCCYITALCYVAPFLVGRNIYDWSLWPLATVVILLSYISLTLFLRRFSYFGIYISMFIEVAKTFLRVIFIFTPMILSFSLAFFLLLKEQGPFNTVLWSFVKTAIMMVGEIDYTDIIVEAKDQFSDESGAPLAPIPEFSATLVLLFCIMVSVLLMNLLVGLAVGDIDSIQRDANMTRLAMQVEFVTDIDQRFPHFLKKYFLKSVLVMKPNRRKKLQYLFGMDSNLFRKPDSFVEENNVDDAKEGESEDSEVIAQVARQRDQIRLLQNAVEDQSRILREISHQLKKAEAE</sequence>
<keyword evidence="2" id="KW-0813">Transport</keyword>
<comment type="subcellular location">
    <subcellularLocation>
        <location evidence="1">Membrane</location>
        <topology evidence="1">Multi-pass membrane protein</topology>
    </subcellularLocation>
</comment>
<dbReference type="Pfam" id="PF00520">
    <property type="entry name" value="Ion_trans"/>
    <property type="match status" value="1"/>
</dbReference>
<evidence type="ECO:0000256" key="1">
    <source>
        <dbReference type="ARBA" id="ARBA00004141"/>
    </source>
</evidence>
<feature type="transmembrane region" description="Helical" evidence="14">
    <location>
        <begin position="970"/>
        <end position="995"/>
    </location>
</feature>
<evidence type="ECO:0000256" key="11">
    <source>
        <dbReference type="ARBA" id="ARBA00023303"/>
    </source>
</evidence>
<feature type="repeat" description="ANK" evidence="12">
    <location>
        <begin position="344"/>
        <end position="376"/>
    </location>
</feature>
<dbReference type="SUPFAM" id="SSF48403">
    <property type="entry name" value="Ankyrin repeat"/>
    <property type="match status" value="2"/>
</dbReference>
<evidence type="ECO:0000256" key="13">
    <source>
        <dbReference type="SAM" id="MobiDB-lite"/>
    </source>
</evidence>
<keyword evidence="5" id="KW-0677">Repeat</keyword>
<evidence type="ECO:0000313" key="17">
    <source>
        <dbReference type="Proteomes" id="UP001159405"/>
    </source>
</evidence>
<evidence type="ECO:0000259" key="15">
    <source>
        <dbReference type="Pfam" id="PF00520"/>
    </source>
</evidence>
<gene>
    <name evidence="16" type="ORF">PLOB_00021230</name>
</gene>
<keyword evidence="9 14" id="KW-0472">Membrane</keyword>
<feature type="transmembrane region" description="Helical" evidence="14">
    <location>
        <begin position="897"/>
        <end position="919"/>
    </location>
</feature>
<keyword evidence="8" id="KW-0406">Ion transport</keyword>
<keyword evidence="4 14" id="KW-0812">Transmembrane</keyword>
<organism evidence="16 17">
    <name type="scientific">Porites lobata</name>
    <dbReference type="NCBI Taxonomy" id="104759"/>
    <lineage>
        <taxon>Eukaryota</taxon>
        <taxon>Metazoa</taxon>
        <taxon>Cnidaria</taxon>
        <taxon>Anthozoa</taxon>
        <taxon>Hexacorallia</taxon>
        <taxon>Scleractinia</taxon>
        <taxon>Fungiina</taxon>
        <taxon>Poritidae</taxon>
        <taxon>Porites</taxon>
    </lineage>
</organism>
<keyword evidence="3" id="KW-0716">Sensory transduction</keyword>
<keyword evidence="10" id="KW-0325">Glycoprotein</keyword>
<dbReference type="Pfam" id="PF12796">
    <property type="entry name" value="Ank_2"/>
    <property type="match status" value="5"/>
</dbReference>
<dbReference type="InterPro" id="IPR005821">
    <property type="entry name" value="Ion_trans_dom"/>
</dbReference>
<feature type="repeat" description="ANK" evidence="12">
    <location>
        <begin position="102"/>
        <end position="134"/>
    </location>
</feature>
<comment type="caution">
    <text evidence="16">The sequence shown here is derived from an EMBL/GenBank/DDBJ whole genome shotgun (WGS) entry which is preliminary data.</text>
</comment>
<feature type="region of interest" description="Disordered" evidence="13">
    <location>
        <begin position="1"/>
        <end position="25"/>
    </location>
</feature>
<accession>A0ABN8RLB4</accession>
<evidence type="ECO:0000256" key="8">
    <source>
        <dbReference type="ARBA" id="ARBA00023065"/>
    </source>
</evidence>
<dbReference type="InterPro" id="IPR052076">
    <property type="entry name" value="TRP_cation_channel"/>
</dbReference>
<feature type="repeat" description="ANK" evidence="12">
    <location>
        <begin position="311"/>
        <end position="343"/>
    </location>
</feature>
<dbReference type="SMART" id="SM00248">
    <property type="entry name" value="ANK"/>
    <property type="match status" value="16"/>
</dbReference>
<keyword evidence="6 14" id="KW-1133">Transmembrane helix</keyword>
<evidence type="ECO:0000256" key="12">
    <source>
        <dbReference type="PROSITE-ProRule" id="PRU00023"/>
    </source>
</evidence>
<evidence type="ECO:0000256" key="4">
    <source>
        <dbReference type="ARBA" id="ARBA00022692"/>
    </source>
</evidence>
<feature type="repeat" description="ANK" evidence="12">
    <location>
        <begin position="511"/>
        <end position="543"/>
    </location>
</feature>
<keyword evidence="17" id="KW-1185">Reference proteome</keyword>
<dbReference type="PANTHER" id="PTHR47143">
    <property type="entry name" value="TRANSIENT RECEPTOR POTENTIAL CATION CHANNEL PROTEIN PAINLESS"/>
    <property type="match status" value="1"/>
</dbReference>
<dbReference type="PANTHER" id="PTHR47143:SF1">
    <property type="entry name" value="ION_TRANS DOMAIN-CONTAINING PROTEIN"/>
    <property type="match status" value="1"/>
</dbReference>
<proteinExistence type="predicted"/>
<dbReference type="PROSITE" id="PS50297">
    <property type="entry name" value="ANK_REP_REGION"/>
    <property type="match status" value="11"/>
</dbReference>
<feature type="transmembrane region" description="Helical" evidence="14">
    <location>
        <begin position="831"/>
        <end position="850"/>
    </location>
</feature>
<feature type="repeat" description="ANK" evidence="12">
    <location>
        <begin position="135"/>
        <end position="167"/>
    </location>
</feature>
<dbReference type="PRINTS" id="PR01415">
    <property type="entry name" value="ANKYRIN"/>
</dbReference>
<dbReference type="Proteomes" id="UP001159405">
    <property type="component" value="Unassembled WGS sequence"/>
</dbReference>